<name>A0A1I0TMH7_9NOCA</name>
<dbReference type="RefSeq" id="WP_068362352.1">
    <property type="nucleotide sequence ID" value="NZ_FOJN01000007.1"/>
</dbReference>
<dbReference type="Proteomes" id="UP000182054">
    <property type="component" value="Unassembled WGS sequence"/>
</dbReference>
<dbReference type="Gene3D" id="3.10.180.10">
    <property type="entry name" value="2,3-Dihydroxybiphenyl 1,2-Dioxygenase, domain 1"/>
    <property type="match status" value="1"/>
</dbReference>
<evidence type="ECO:0000259" key="1">
    <source>
        <dbReference type="PROSITE" id="PS51819"/>
    </source>
</evidence>
<dbReference type="PANTHER" id="PTHR36437:SF2">
    <property type="entry name" value="GLYOXALASE_BLEOMYCIN RESISTANCE PROTEIN_DIOXYGENASE"/>
    <property type="match status" value="1"/>
</dbReference>
<dbReference type="InterPro" id="IPR004360">
    <property type="entry name" value="Glyas_Fos-R_dOase_dom"/>
</dbReference>
<reference evidence="2 3" key="1">
    <citation type="submission" date="2016-10" db="EMBL/GenBank/DDBJ databases">
        <authorList>
            <person name="de Groot N.N."/>
        </authorList>
    </citation>
    <scope>NUCLEOTIDE SEQUENCE [LARGE SCALE GENOMIC DNA]</scope>
    <source>
        <strain evidence="2 3">DSM 44908</strain>
    </source>
</reference>
<dbReference type="InterPro" id="IPR037523">
    <property type="entry name" value="VOC_core"/>
</dbReference>
<dbReference type="EMBL" id="FOJN01000007">
    <property type="protein sequence ID" value="SFA52186.1"/>
    <property type="molecule type" value="Genomic_DNA"/>
</dbReference>
<organism evidence="2 3">
    <name type="scientific">Rhodococcoides kroppenstedtii</name>
    <dbReference type="NCBI Taxonomy" id="293050"/>
    <lineage>
        <taxon>Bacteria</taxon>
        <taxon>Bacillati</taxon>
        <taxon>Actinomycetota</taxon>
        <taxon>Actinomycetes</taxon>
        <taxon>Mycobacteriales</taxon>
        <taxon>Nocardiaceae</taxon>
        <taxon>Rhodococcoides</taxon>
    </lineage>
</organism>
<evidence type="ECO:0000313" key="3">
    <source>
        <dbReference type="Proteomes" id="UP000182054"/>
    </source>
</evidence>
<accession>A0A1I0TMH7</accession>
<evidence type="ECO:0000313" key="2">
    <source>
        <dbReference type="EMBL" id="SFA52186.1"/>
    </source>
</evidence>
<gene>
    <name evidence="2" type="ORF">SAMN05444374_107106</name>
</gene>
<dbReference type="PROSITE" id="PS51819">
    <property type="entry name" value="VOC"/>
    <property type="match status" value="1"/>
</dbReference>
<dbReference type="SUPFAM" id="SSF54593">
    <property type="entry name" value="Glyoxalase/Bleomycin resistance protein/Dihydroxybiphenyl dioxygenase"/>
    <property type="match status" value="1"/>
</dbReference>
<dbReference type="AlphaFoldDB" id="A0A1I0TMH7"/>
<protein>
    <recommendedName>
        <fullName evidence="1">VOC domain-containing protein</fullName>
    </recommendedName>
</protein>
<dbReference type="InterPro" id="IPR029068">
    <property type="entry name" value="Glyas_Bleomycin-R_OHBP_Dase"/>
</dbReference>
<feature type="domain" description="VOC" evidence="1">
    <location>
        <begin position="4"/>
        <end position="118"/>
    </location>
</feature>
<sequence>MSVQIQLVIVPVSDVDRAKDFYTGIGFHADHDASPFENMRYVQLTPPGSACSIAIGHNITEAEPGSLNYILAVVEDVAEARRALVAAGVDATEVADEGWGLFTHFADPDGNKWAYQQLQNYTPADPV</sequence>
<dbReference type="OrthoDB" id="485032at2"/>
<dbReference type="PANTHER" id="PTHR36437">
    <property type="entry name" value="GLYOXALASE/BLEOMYCIN RESISTANCE PROTEIN/DIOXYGENASE"/>
    <property type="match status" value="1"/>
</dbReference>
<dbReference type="Pfam" id="PF00903">
    <property type="entry name" value="Glyoxalase"/>
    <property type="match status" value="1"/>
</dbReference>
<dbReference type="GeneID" id="85486029"/>
<proteinExistence type="predicted"/>